<accession>A0A813Z4G6</accession>
<comment type="caution">
    <text evidence="2">The sequence shown here is derived from an EMBL/GenBank/DDBJ whole genome shotgun (WGS) entry which is preliminary data.</text>
</comment>
<organism evidence="2 3">
    <name type="scientific">Brachionus calyciflorus</name>
    <dbReference type="NCBI Taxonomy" id="104777"/>
    <lineage>
        <taxon>Eukaryota</taxon>
        <taxon>Metazoa</taxon>
        <taxon>Spiralia</taxon>
        <taxon>Gnathifera</taxon>
        <taxon>Rotifera</taxon>
        <taxon>Eurotatoria</taxon>
        <taxon>Monogononta</taxon>
        <taxon>Pseudotrocha</taxon>
        <taxon>Ploima</taxon>
        <taxon>Brachionidae</taxon>
        <taxon>Brachionus</taxon>
    </lineage>
</organism>
<dbReference type="EMBL" id="CAJNOC010001815">
    <property type="protein sequence ID" value="CAF0893184.1"/>
    <property type="molecule type" value="Genomic_DNA"/>
</dbReference>
<evidence type="ECO:0000313" key="3">
    <source>
        <dbReference type="Proteomes" id="UP000663879"/>
    </source>
</evidence>
<dbReference type="AlphaFoldDB" id="A0A813Z4G6"/>
<keyword evidence="1" id="KW-0732">Signal</keyword>
<sequence>MKSLVVFSILILIEFIFGQNSSTNETEIEYKENRPTNLINPLKFLGKCISDHECKSYEYCDHIGINPFGSCKEGRELNQKCVFDRHCKTKYCHLLKCVKRKPIRDGPCSDHTECIQEQYCSSL</sequence>
<feature type="signal peptide" evidence="1">
    <location>
        <begin position="1"/>
        <end position="18"/>
    </location>
</feature>
<feature type="chain" id="PRO_5032972438" evidence="1">
    <location>
        <begin position="19"/>
        <end position="123"/>
    </location>
</feature>
<proteinExistence type="predicted"/>
<reference evidence="2" key="1">
    <citation type="submission" date="2021-02" db="EMBL/GenBank/DDBJ databases">
        <authorList>
            <person name="Nowell W R."/>
        </authorList>
    </citation>
    <scope>NUCLEOTIDE SEQUENCE</scope>
    <source>
        <strain evidence="2">Ploen Becks lab</strain>
    </source>
</reference>
<name>A0A813Z4G6_9BILA</name>
<gene>
    <name evidence="2" type="ORF">OXX778_LOCUS11017</name>
</gene>
<evidence type="ECO:0000256" key="1">
    <source>
        <dbReference type="SAM" id="SignalP"/>
    </source>
</evidence>
<evidence type="ECO:0000313" key="2">
    <source>
        <dbReference type="EMBL" id="CAF0893184.1"/>
    </source>
</evidence>
<protein>
    <submittedName>
        <fullName evidence="2">Uncharacterized protein</fullName>
    </submittedName>
</protein>
<keyword evidence="3" id="KW-1185">Reference proteome</keyword>
<dbReference type="Proteomes" id="UP000663879">
    <property type="component" value="Unassembled WGS sequence"/>
</dbReference>